<dbReference type="GO" id="GO:0005829">
    <property type="term" value="C:cytosol"/>
    <property type="evidence" value="ECO:0007669"/>
    <property type="project" value="TreeGrafter"/>
</dbReference>
<dbReference type="Gene3D" id="3.30.980.20">
    <property type="entry name" value="Putative mannosyl-3-phosphoglycerate phosphatase, domain 2"/>
    <property type="match status" value="1"/>
</dbReference>
<protein>
    <submittedName>
        <fullName evidence="4">Mannosyl-3-phosphoglycerate phosphatase</fullName>
    </submittedName>
</protein>
<proteinExistence type="predicted"/>
<dbReference type="PANTHER" id="PTHR10000">
    <property type="entry name" value="PHOSPHOSERINE PHOSPHATASE"/>
    <property type="match status" value="1"/>
</dbReference>
<keyword evidence="2" id="KW-0378">Hydrolase</keyword>
<dbReference type="GO" id="GO:0050531">
    <property type="term" value="F:mannosyl-3-phosphoglycerate phosphatase activity"/>
    <property type="evidence" value="ECO:0007669"/>
    <property type="project" value="InterPro"/>
</dbReference>
<evidence type="ECO:0000256" key="2">
    <source>
        <dbReference type="ARBA" id="ARBA00022801"/>
    </source>
</evidence>
<sequence>MSSATPSLPRLVFTDLDGTLLDHDSYEWQPAVPWLERLRHAGVAVIPVTSKTRAELMPLRRELGLKDTPFIAENGAVIGLPPAWQHARLDRDPNFVDGLAVKTPGIDISFLRTRLGVMRERLGVRFRSMGELSIDEIMSLTGLSEPQARLARVREGCEPLVWDDTEMALVDFRQALEADGLCLLRGGRFWHAMGQLDKGDGVRWLVERYQALRGRRPLTLGLGDGPNDVPLLEAVDRAVLIPGHHGHTVNLGNAHQFHARQPGPTGWAEGLDYWWGDELPTPFDEQSPP</sequence>
<gene>
    <name evidence="4" type="ORF">BCL93_104244</name>
</gene>
<dbReference type="InterPro" id="IPR036412">
    <property type="entry name" value="HAD-like_sf"/>
</dbReference>
<dbReference type="GO" id="GO:0051479">
    <property type="term" value="P:mannosylglycerate biosynthetic process"/>
    <property type="evidence" value="ECO:0007669"/>
    <property type="project" value="InterPro"/>
</dbReference>
<reference evidence="4 5" key="1">
    <citation type="submission" date="2018-06" db="EMBL/GenBank/DDBJ databases">
        <title>Comparative analysis of microorganisms from saline springs in Andes Mountain Range, Colombia.</title>
        <authorList>
            <person name="Rubin E."/>
        </authorList>
    </citation>
    <scope>NUCLEOTIDE SEQUENCE [LARGE SCALE GENOMIC DNA]</scope>
    <source>
        <strain evidence="4 5">USBA-857</strain>
    </source>
</reference>
<organism evidence="4 5">
    <name type="scientific">Onishia taeanensis</name>
    <dbReference type="NCBI Taxonomy" id="284577"/>
    <lineage>
        <taxon>Bacteria</taxon>
        <taxon>Pseudomonadati</taxon>
        <taxon>Pseudomonadota</taxon>
        <taxon>Gammaproteobacteria</taxon>
        <taxon>Oceanospirillales</taxon>
        <taxon>Halomonadaceae</taxon>
        <taxon>Onishia</taxon>
    </lineage>
</organism>
<evidence type="ECO:0000313" key="4">
    <source>
        <dbReference type="EMBL" id="RAR62266.1"/>
    </source>
</evidence>
<dbReference type="NCBIfam" id="TIGR01486">
    <property type="entry name" value="HAD-SF-IIB-MPGP"/>
    <property type="match status" value="1"/>
</dbReference>
<dbReference type="SUPFAM" id="SSF56784">
    <property type="entry name" value="HAD-like"/>
    <property type="match status" value="1"/>
</dbReference>
<dbReference type="GO" id="GO:0000287">
    <property type="term" value="F:magnesium ion binding"/>
    <property type="evidence" value="ECO:0007669"/>
    <property type="project" value="TreeGrafter"/>
</dbReference>
<dbReference type="Gene3D" id="3.40.50.1000">
    <property type="entry name" value="HAD superfamily/HAD-like"/>
    <property type="match status" value="1"/>
</dbReference>
<comment type="caution">
    <text evidence="4">The sequence shown here is derived from an EMBL/GenBank/DDBJ whole genome shotgun (WGS) entry which is preliminary data.</text>
</comment>
<dbReference type="SFLD" id="SFLDS00003">
    <property type="entry name" value="Haloacid_Dehalogenase"/>
    <property type="match status" value="1"/>
</dbReference>
<keyword evidence="1" id="KW-0479">Metal-binding</keyword>
<dbReference type="InterPro" id="IPR006379">
    <property type="entry name" value="HAD-SF_hydro_IIB"/>
</dbReference>
<dbReference type="Proteomes" id="UP000249700">
    <property type="component" value="Unassembled WGS sequence"/>
</dbReference>
<evidence type="ECO:0000256" key="1">
    <source>
        <dbReference type="ARBA" id="ARBA00022723"/>
    </source>
</evidence>
<dbReference type="InterPro" id="IPR023214">
    <property type="entry name" value="HAD_sf"/>
</dbReference>
<dbReference type="EMBL" id="QLSX01000004">
    <property type="protein sequence ID" value="RAR62266.1"/>
    <property type="molecule type" value="Genomic_DNA"/>
</dbReference>
<evidence type="ECO:0000313" key="5">
    <source>
        <dbReference type="Proteomes" id="UP000249700"/>
    </source>
</evidence>
<name>A0A328XQX5_9GAMM</name>
<dbReference type="InterPro" id="IPR006381">
    <property type="entry name" value="HAD-SF-IIB-MPGP"/>
</dbReference>
<dbReference type="Pfam" id="PF08282">
    <property type="entry name" value="Hydrolase_3"/>
    <property type="match status" value="1"/>
</dbReference>
<keyword evidence="3" id="KW-0460">Magnesium</keyword>
<evidence type="ECO:0000256" key="3">
    <source>
        <dbReference type="ARBA" id="ARBA00022842"/>
    </source>
</evidence>
<dbReference type="SFLD" id="SFLDG01142">
    <property type="entry name" value="C2.B.2:_Mannosyl-3-phosphoglyc"/>
    <property type="match status" value="1"/>
</dbReference>
<dbReference type="PANTHER" id="PTHR10000:SF8">
    <property type="entry name" value="HAD SUPERFAMILY HYDROLASE-LIKE, TYPE 3"/>
    <property type="match status" value="1"/>
</dbReference>
<accession>A0A328XQX5</accession>
<dbReference type="AlphaFoldDB" id="A0A328XQX5"/>
<dbReference type="NCBIfam" id="TIGR01484">
    <property type="entry name" value="HAD-SF-IIB"/>
    <property type="match status" value="1"/>
</dbReference>
<dbReference type="SFLD" id="SFLDG01140">
    <property type="entry name" value="C2.B:_Phosphomannomutase_and_P"/>
    <property type="match status" value="1"/>
</dbReference>